<dbReference type="Gene3D" id="3.40.630.30">
    <property type="match status" value="1"/>
</dbReference>
<dbReference type="RefSeq" id="WP_195173064.1">
    <property type="nucleotide sequence ID" value="NZ_CP062983.1"/>
</dbReference>
<dbReference type="CDD" id="cd04301">
    <property type="entry name" value="NAT_SF"/>
    <property type="match status" value="1"/>
</dbReference>
<evidence type="ECO:0000313" key="5">
    <source>
        <dbReference type="Proteomes" id="UP000594468"/>
    </source>
</evidence>
<evidence type="ECO:0000313" key="4">
    <source>
        <dbReference type="EMBL" id="QPC85001.1"/>
    </source>
</evidence>
<name>A0A7S8EDM3_9CHLR</name>
<dbReference type="PANTHER" id="PTHR43877">
    <property type="entry name" value="AMINOALKYLPHOSPHONATE N-ACETYLTRANSFERASE-RELATED-RELATED"/>
    <property type="match status" value="1"/>
</dbReference>
<dbReference type="EMBL" id="CP062983">
    <property type="protein sequence ID" value="QPC85001.1"/>
    <property type="molecule type" value="Genomic_DNA"/>
</dbReference>
<organism evidence="4 5">
    <name type="scientific">Phototrophicus methaneseepsis</name>
    <dbReference type="NCBI Taxonomy" id="2710758"/>
    <lineage>
        <taxon>Bacteria</taxon>
        <taxon>Bacillati</taxon>
        <taxon>Chloroflexota</taxon>
        <taxon>Candidatus Thermofontia</taxon>
        <taxon>Phototrophicales</taxon>
        <taxon>Phototrophicaceae</taxon>
        <taxon>Phototrophicus</taxon>
    </lineage>
</organism>
<proteinExistence type="predicted"/>
<dbReference type="InterPro" id="IPR000182">
    <property type="entry name" value="GNAT_dom"/>
</dbReference>
<dbReference type="AlphaFoldDB" id="A0A7S8EDM3"/>
<evidence type="ECO:0000256" key="2">
    <source>
        <dbReference type="ARBA" id="ARBA00023315"/>
    </source>
</evidence>
<reference evidence="4 5" key="1">
    <citation type="submission" date="2020-02" db="EMBL/GenBank/DDBJ databases">
        <authorList>
            <person name="Zheng R.K."/>
            <person name="Sun C.M."/>
        </authorList>
    </citation>
    <scope>NUCLEOTIDE SEQUENCE [LARGE SCALE GENOMIC DNA]</scope>
    <source>
        <strain evidence="5">rifampicinis</strain>
    </source>
</reference>
<keyword evidence="2" id="KW-0012">Acyltransferase</keyword>
<dbReference type="PROSITE" id="PS51186">
    <property type="entry name" value="GNAT"/>
    <property type="match status" value="1"/>
</dbReference>
<dbReference type="SUPFAM" id="SSF55729">
    <property type="entry name" value="Acyl-CoA N-acyltransferases (Nat)"/>
    <property type="match status" value="1"/>
</dbReference>
<keyword evidence="1 4" id="KW-0808">Transferase</keyword>
<evidence type="ECO:0000259" key="3">
    <source>
        <dbReference type="PROSITE" id="PS51186"/>
    </source>
</evidence>
<feature type="domain" description="N-acetyltransferase" evidence="3">
    <location>
        <begin position="88"/>
        <end position="238"/>
    </location>
</feature>
<dbReference type="Pfam" id="PF00583">
    <property type="entry name" value="Acetyltransf_1"/>
    <property type="match status" value="1"/>
</dbReference>
<sequence length="238" mass="26839">MPIKHSPLDTARFDVASARADDVTLGELPEIRRFCEQEQIQFIIARCDTSELDTVQALEADGFRLMDTMVHHVYDIGRNGLPVLEPPHPIRAYQPADRDAVLAIAKAAFEGYMGHYHADPHIEPSVADEIYADWARRETETSQVFVADQAGEVVGFITARMNNPTEGQLVLSGVSKKARGGGIYREFLKHGLHWLGEQGAERVLFVTQITNTPVQRVWGRLGCVLQRSEYTLHKWFDR</sequence>
<dbReference type="InterPro" id="IPR016181">
    <property type="entry name" value="Acyl_CoA_acyltransferase"/>
</dbReference>
<protein>
    <submittedName>
        <fullName evidence="4">GNAT family N-acetyltransferase</fullName>
    </submittedName>
</protein>
<dbReference type="GO" id="GO:0016747">
    <property type="term" value="F:acyltransferase activity, transferring groups other than amino-acyl groups"/>
    <property type="evidence" value="ECO:0007669"/>
    <property type="project" value="InterPro"/>
</dbReference>
<keyword evidence="5" id="KW-1185">Reference proteome</keyword>
<dbReference type="KEGG" id="pmet:G4Y79_11720"/>
<dbReference type="InterPro" id="IPR050832">
    <property type="entry name" value="Bact_Acetyltransf"/>
</dbReference>
<gene>
    <name evidence="4" type="ORF">G4Y79_11720</name>
</gene>
<accession>A0A7S8EDM3</accession>
<evidence type="ECO:0000256" key="1">
    <source>
        <dbReference type="ARBA" id="ARBA00022679"/>
    </source>
</evidence>
<dbReference type="Proteomes" id="UP000594468">
    <property type="component" value="Chromosome"/>
</dbReference>